<feature type="region of interest" description="Disordered" evidence="1">
    <location>
        <begin position="144"/>
        <end position="264"/>
    </location>
</feature>
<dbReference type="Proteomes" id="UP000620104">
    <property type="component" value="Unassembled WGS sequence"/>
</dbReference>
<feature type="compositionally biased region" description="Low complexity" evidence="1">
    <location>
        <begin position="212"/>
        <end position="225"/>
    </location>
</feature>
<feature type="region of interest" description="Disordered" evidence="1">
    <location>
        <begin position="1"/>
        <end position="76"/>
    </location>
</feature>
<name>A0A8H3YG50_9TREE</name>
<feature type="compositionally biased region" description="Pro residues" evidence="1">
    <location>
        <begin position="41"/>
        <end position="51"/>
    </location>
</feature>
<feature type="region of interest" description="Disordered" evidence="1">
    <location>
        <begin position="298"/>
        <end position="322"/>
    </location>
</feature>
<dbReference type="EMBL" id="BLZA01000018">
    <property type="protein sequence ID" value="GHJ86381.1"/>
    <property type="molecule type" value="Genomic_DNA"/>
</dbReference>
<organism evidence="2 3">
    <name type="scientific">Naganishia liquefaciens</name>
    <dbReference type="NCBI Taxonomy" id="104408"/>
    <lineage>
        <taxon>Eukaryota</taxon>
        <taxon>Fungi</taxon>
        <taxon>Dikarya</taxon>
        <taxon>Basidiomycota</taxon>
        <taxon>Agaricomycotina</taxon>
        <taxon>Tremellomycetes</taxon>
        <taxon>Filobasidiales</taxon>
        <taxon>Filobasidiaceae</taxon>
        <taxon>Naganishia</taxon>
    </lineage>
</organism>
<feature type="compositionally biased region" description="Basic and acidic residues" evidence="1">
    <location>
        <begin position="627"/>
        <end position="636"/>
    </location>
</feature>
<feature type="region of interest" description="Disordered" evidence="1">
    <location>
        <begin position="558"/>
        <end position="582"/>
    </location>
</feature>
<gene>
    <name evidence="2" type="ORF">NliqN6_2783</name>
</gene>
<proteinExistence type="predicted"/>
<accession>A0A8H3YG50</accession>
<comment type="caution">
    <text evidence="2">The sequence shown here is derived from an EMBL/GenBank/DDBJ whole genome shotgun (WGS) entry which is preliminary data.</text>
</comment>
<keyword evidence="3" id="KW-1185">Reference proteome</keyword>
<dbReference type="AlphaFoldDB" id="A0A8H3YG50"/>
<evidence type="ECO:0000313" key="3">
    <source>
        <dbReference type="Proteomes" id="UP000620104"/>
    </source>
</evidence>
<feature type="compositionally biased region" description="Low complexity" evidence="1">
    <location>
        <begin position="145"/>
        <end position="162"/>
    </location>
</feature>
<feature type="compositionally biased region" description="Low complexity" evidence="1">
    <location>
        <begin position="239"/>
        <end position="251"/>
    </location>
</feature>
<feature type="region of interest" description="Disordered" evidence="1">
    <location>
        <begin position="456"/>
        <end position="475"/>
    </location>
</feature>
<evidence type="ECO:0000256" key="1">
    <source>
        <dbReference type="SAM" id="MobiDB-lite"/>
    </source>
</evidence>
<feature type="compositionally biased region" description="Polar residues" evidence="1">
    <location>
        <begin position="168"/>
        <end position="180"/>
    </location>
</feature>
<protein>
    <submittedName>
        <fullName evidence="2">Uncharacterized protein</fullName>
    </submittedName>
</protein>
<evidence type="ECO:0000313" key="2">
    <source>
        <dbReference type="EMBL" id="GHJ86381.1"/>
    </source>
</evidence>
<sequence length="645" mass="69931">MSLPHTPITRTPWHDHQLSQPAPSPASHEPRIAYGLAGMPPDFPLPQPPTGPTSLASPFHPGTTFRSSRVRKNKEGDRFHDVRQLFARRELERQNTVAAHGRKRCFCENELEDEEDIYCSSACARMDAMSSLCFAETRPLHTAESSISSLSSVSTSLTSSTTPRPISDAQQIPLSPSQASHYRRITSDLVKRRAANGRTGTASSRRRPRDPTAQASISSIASTSIHRVPSLVGGDPMVTSSSSATSTTHSRTASDESGRSSLRWPSVSDRGIVLAEVGQAGLGNVKEEKEDDVERLADAEEEEDQENVGFVPINPRDSTAFRPRRGSLSFATLNRALSHPETAFGMGKDMQDVLDEIIMMEQGFDIQTSESEHDDDVAARSRPVTPPVRGSMGLPPAPRRSAHYLDDPGHAASMGPLRTSRHLPTRSEPSFETYVPPAHIMSQLPSAFEDAEDDLTTAIQPDGPPLVEGRRSFTRRSRSEIRRSLSFVPPTGYRASLLASLQDPAPRASVHPYRRPAVTTTMTVDDSVTRFQFPKMPPPLQTGSVIRTTIAESQEMEVVVSPPPPPPPPPTTDGALSNDYTAGALAPALFPASPAEADSVDPETAVPTSGLRLGVLLGSGVDEDEDAWFRSRRAGEEGAMDVETP</sequence>
<dbReference type="OrthoDB" id="2592339at2759"/>
<feature type="region of interest" description="Disordered" evidence="1">
    <location>
        <begin position="369"/>
        <end position="428"/>
    </location>
</feature>
<feature type="region of interest" description="Disordered" evidence="1">
    <location>
        <begin position="624"/>
        <end position="645"/>
    </location>
</feature>
<reference evidence="2" key="1">
    <citation type="submission" date="2020-07" db="EMBL/GenBank/DDBJ databases">
        <title>Draft Genome Sequence of a Deep-Sea Yeast, Naganishia (Cryptococcus) liquefaciens strain N6.</title>
        <authorList>
            <person name="Han Y.W."/>
            <person name="Kajitani R."/>
            <person name="Morimoto H."/>
            <person name="Parhat M."/>
            <person name="Tsubouchi H."/>
            <person name="Bakenova O."/>
            <person name="Ogata M."/>
            <person name="Argunhan B."/>
            <person name="Aoki R."/>
            <person name="Kajiwara S."/>
            <person name="Itoh T."/>
            <person name="Iwasaki H."/>
        </authorList>
    </citation>
    <scope>NUCLEOTIDE SEQUENCE</scope>
    <source>
        <strain evidence="2">N6</strain>
    </source>
</reference>
<feature type="compositionally biased region" description="Pro residues" evidence="1">
    <location>
        <begin position="561"/>
        <end position="571"/>
    </location>
</feature>